<dbReference type="PANTHER" id="PTHR11228:SF27">
    <property type="entry name" value="GLYCYL-RADICAL ENZYME ACTIVATING ENZYME MJ1227-RELATED"/>
    <property type="match status" value="1"/>
</dbReference>
<dbReference type="Proteomes" id="UP000435036">
    <property type="component" value="Unassembled WGS sequence"/>
</dbReference>
<dbReference type="SFLD" id="SFLDG01094">
    <property type="entry name" value="Uncharacterised_Radical_SAM_Su"/>
    <property type="match status" value="1"/>
</dbReference>
<evidence type="ECO:0000256" key="5">
    <source>
        <dbReference type="ARBA" id="ARBA00023014"/>
    </source>
</evidence>
<dbReference type="InterPro" id="IPR013785">
    <property type="entry name" value="Aldolase_TIM"/>
</dbReference>
<dbReference type="Gene3D" id="3.20.20.70">
    <property type="entry name" value="Aldolase class I"/>
    <property type="match status" value="1"/>
</dbReference>
<keyword evidence="8" id="KW-1185">Reference proteome</keyword>
<proteinExistence type="predicted"/>
<dbReference type="SFLD" id="SFLDG01067">
    <property type="entry name" value="SPASM/twitch_domain_containing"/>
    <property type="match status" value="1"/>
</dbReference>
<evidence type="ECO:0000259" key="6">
    <source>
        <dbReference type="PROSITE" id="PS51918"/>
    </source>
</evidence>
<keyword evidence="5" id="KW-0411">Iron-sulfur</keyword>
<evidence type="ECO:0000313" key="8">
    <source>
        <dbReference type="Proteomes" id="UP000435036"/>
    </source>
</evidence>
<dbReference type="CDD" id="cd01335">
    <property type="entry name" value="Radical_SAM"/>
    <property type="match status" value="1"/>
</dbReference>
<dbReference type="SFLD" id="SFLDS00029">
    <property type="entry name" value="Radical_SAM"/>
    <property type="match status" value="1"/>
</dbReference>
<dbReference type="InterPro" id="IPR012840">
    <property type="entry name" value="NrdG2"/>
</dbReference>
<evidence type="ECO:0000256" key="2">
    <source>
        <dbReference type="ARBA" id="ARBA00022691"/>
    </source>
</evidence>
<dbReference type="OrthoDB" id="9782387at2"/>
<dbReference type="RefSeq" id="WP_160367747.1">
    <property type="nucleotide sequence ID" value="NZ_WSQA01000002.1"/>
</dbReference>
<evidence type="ECO:0000313" key="7">
    <source>
        <dbReference type="EMBL" id="MVZ61101.1"/>
    </source>
</evidence>
<comment type="caution">
    <text evidence="7">The sequence shown here is derived from an EMBL/GenBank/DDBJ whole genome shotgun (WGS) entry which is preliminary data.</text>
</comment>
<keyword evidence="4" id="KW-0408">Iron</keyword>
<evidence type="ECO:0000256" key="1">
    <source>
        <dbReference type="ARBA" id="ARBA00001966"/>
    </source>
</evidence>
<dbReference type="PROSITE" id="PS51918">
    <property type="entry name" value="RADICAL_SAM"/>
    <property type="match status" value="1"/>
</dbReference>
<dbReference type="InterPro" id="IPR050377">
    <property type="entry name" value="Radical_SAM_PqqE_MftC-like"/>
</dbReference>
<dbReference type="NCBIfam" id="TIGR02495">
    <property type="entry name" value="NrdG2"/>
    <property type="match status" value="1"/>
</dbReference>
<dbReference type="AlphaFoldDB" id="A0A6N8KXX5"/>
<dbReference type="GO" id="GO:0046872">
    <property type="term" value="F:metal ion binding"/>
    <property type="evidence" value="ECO:0007669"/>
    <property type="project" value="UniProtKB-KW"/>
</dbReference>
<organism evidence="7 8">
    <name type="scientific">Sphingobacterium humi</name>
    <dbReference type="NCBI Taxonomy" id="1796905"/>
    <lineage>
        <taxon>Bacteria</taxon>
        <taxon>Pseudomonadati</taxon>
        <taxon>Bacteroidota</taxon>
        <taxon>Sphingobacteriia</taxon>
        <taxon>Sphingobacteriales</taxon>
        <taxon>Sphingobacteriaceae</taxon>
        <taxon>Sphingobacterium</taxon>
    </lineage>
</organism>
<evidence type="ECO:0000256" key="3">
    <source>
        <dbReference type="ARBA" id="ARBA00022723"/>
    </source>
</evidence>
<feature type="domain" description="Radical SAM core" evidence="6">
    <location>
        <begin position="15"/>
        <end position="224"/>
    </location>
</feature>
<sequence length="226" mass="25272">MANPIFSITPFSLLDYPEKTACILWFAGCNMRCSYCYNPDIVLGKGRFSMEETLTFLKSRKQLLQAVVLSGGECSSHPACHTIAQEAKAMGFLVKIDTNGSRPDRIHAMLEAGIIDYVALDFKAPEAKYKAITKLDGYSKFLKTLKTLQAAAIPFEVRTTLHSSLLTAADIKAMAQVLADEAYPHSYYLQQFFPDTSTLGELENDYRPIQLEDLLPSPIPIRIREH</sequence>
<evidence type="ECO:0000256" key="4">
    <source>
        <dbReference type="ARBA" id="ARBA00023004"/>
    </source>
</evidence>
<dbReference type="Pfam" id="PF04055">
    <property type="entry name" value="Radical_SAM"/>
    <property type="match status" value="1"/>
</dbReference>
<accession>A0A6N8KXX5</accession>
<dbReference type="PANTHER" id="PTHR11228">
    <property type="entry name" value="RADICAL SAM DOMAIN PROTEIN"/>
    <property type="match status" value="1"/>
</dbReference>
<dbReference type="InterPro" id="IPR007197">
    <property type="entry name" value="rSAM"/>
</dbReference>
<name>A0A6N8KXX5_9SPHI</name>
<dbReference type="InterPro" id="IPR058240">
    <property type="entry name" value="rSAM_sf"/>
</dbReference>
<dbReference type="EMBL" id="WSQA01000002">
    <property type="protein sequence ID" value="MVZ61101.1"/>
    <property type="molecule type" value="Genomic_DNA"/>
</dbReference>
<comment type="cofactor">
    <cofactor evidence="1">
        <name>[4Fe-4S] cluster</name>
        <dbReference type="ChEBI" id="CHEBI:49883"/>
    </cofactor>
</comment>
<protein>
    <submittedName>
        <fullName evidence="7">Anaerobic ribonucleoside-triphosphate reductase activating protein</fullName>
    </submittedName>
</protein>
<dbReference type="SUPFAM" id="SSF102114">
    <property type="entry name" value="Radical SAM enzymes"/>
    <property type="match status" value="1"/>
</dbReference>
<dbReference type="GO" id="GO:0003824">
    <property type="term" value="F:catalytic activity"/>
    <property type="evidence" value="ECO:0007669"/>
    <property type="project" value="InterPro"/>
</dbReference>
<gene>
    <name evidence="7" type="ORF">GQF63_03600</name>
</gene>
<dbReference type="GO" id="GO:0051536">
    <property type="term" value="F:iron-sulfur cluster binding"/>
    <property type="evidence" value="ECO:0007669"/>
    <property type="project" value="UniProtKB-KW"/>
</dbReference>
<keyword evidence="2" id="KW-0949">S-adenosyl-L-methionine</keyword>
<keyword evidence="3" id="KW-0479">Metal-binding</keyword>
<reference evidence="7 8" key="1">
    <citation type="submission" date="2019-12" db="EMBL/GenBank/DDBJ databases">
        <authorList>
            <person name="Dong K."/>
        </authorList>
    </citation>
    <scope>NUCLEOTIDE SEQUENCE [LARGE SCALE GENOMIC DNA]</scope>
    <source>
        <strain evidence="7 8">JCM 31225</strain>
    </source>
</reference>